<sequence length="147" mass="15975">MRPAWEESSLDNMTAIWGASEPNNELPVSDNQNQGQLLGLSDNGEPSSLYDQLSSLAFVPRKVTMGAGATTSQEKGLRRESLANDEMLLMQLELEEKEARARLANAELEVAKSHAKAEAARHAVIEQRLTMAKANVLRGGISAVQCL</sequence>
<name>A0A0C3Q4V2_9AGAM</name>
<evidence type="ECO:0000256" key="2">
    <source>
        <dbReference type="SAM" id="MobiDB-lite"/>
    </source>
</evidence>
<dbReference type="AlphaFoldDB" id="A0A0C3Q4V2"/>
<dbReference type="EMBL" id="KN823329">
    <property type="protein sequence ID" value="KIO17949.1"/>
    <property type="molecule type" value="Genomic_DNA"/>
</dbReference>
<dbReference type="HOGENOM" id="CLU_1769458_0_0_1"/>
<evidence type="ECO:0000313" key="4">
    <source>
        <dbReference type="Proteomes" id="UP000054248"/>
    </source>
</evidence>
<accession>A0A0C3Q4V2</accession>
<feature type="coiled-coil region" evidence="1">
    <location>
        <begin position="82"/>
        <end position="116"/>
    </location>
</feature>
<keyword evidence="1" id="KW-0175">Coiled coil</keyword>
<evidence type="ECO:0000313" key="3">
    <source>
        <dbReference type="EMBL" id="KIO17949.1"/>
    </source>
</evidence>
<gene>
    <name evidence="3" type="ORF">M407DRAFT_32386</name>
</gene>
<reference evidence="4" key="2">
    <citation type="submission" date="2015-01" db="EMBL/GenBank/DDBJ databases">
        <title>Evolutionary Origins and Diversification of the Mycorrhizal Mutualists.</title>
        <authorList>
            <consortium name="DOE Joint Genome Institute"/>
            <consortium name="Mycorrhizal Genomics Consortium"/>
            <person name="Kohler A."/>
            <person name="Kuo A."/>
            <person name="Nagy L.G."/>
            <person name="Floudas D."/>
            <person name="Copeland A."/>
            <person name="Barry K.W."/>
            <person name="Cichocki N."/>
            <person name="Veneault-Fourrey C."/>
            <person name="LaButti K."/>
            <person name="Lindquist E.A."/>
            <person name="Lipzen A."/>
            <person name="Lundell T."/>
            <person name="Morin E."/>
            <person name="Murat C."/>
            <person name="Riley R."/>
            <person name="Ohm R."/>
            <person name="Sun H."/>
            <person name="Tunlid A."/>
            <person name="Henrissat B."/>
            <person name="Grigoriev I.V."/>
            <person name="Hibbett D.S."/>
            <person name="Martin F."/>
        </authorList>
    </citation>
    <scope>NUCLEOTIDE SEQUENCE [LARGE SCALE GENOMIC DNA]</scope>
    <source>
        <strain evidence="4">MUT 4182</strain>
    </source>
</reference>
<proteinExistence type="predicted"/>
<evidence type="ECO:0000256" key="1">
    <source>
        <dbReference type="SAM" id="Coils"/>
    </source>
</evidence>
<protein>
    <submittedName>
        <fullName evidence="3">Uncharacterized protein</fullName>
    </submittedName>
</protein>
<keyword evidence="4" id="KW-1185">Reference proteome</keyword>
<feature type="region of interest" description="Disordered" evidence="2">
    <location>
        <begin position="19"/>
        <end position="44"/>
    </location>
</feature>
<reference evidence="3 4" key="1">
    <citation type="submission" date="2014-04" db="EMBL/GenBank/DDBJ databases">
        <authorList>
            <consortium name="DOE Joint Genome Institute"/>
            <person name="Kuo A."/>
            <person name="Girlanda M."/>
            <person name="Perotto S."/>
            <person name="Kohler A."/>
            <person name="Nagy L.G."/>
            <person name="Floudas D."/>
            <person name="Copeland A."/>
            <person name="Barry K.W."/>
            <person name="Cichocki N."/>
            <person name="Veneault-Fourrey C."/>
            <person name="LaButti K."/>
            <person name="Lindquist E.A."/>
            <person name="Lipzen A."/>
            <person name="Lundell T."/>
            <person name="Morin E."/>
            <person name="Murat C."/>
            <person name="Sun H."/>
            <person name="Tunlid A."/>
            <person name="Henrissat B."/>
            <person name="Grigoriev I.V."/>
            <person name="Hibbett D.S."/>
            <person name="Martin F."/>
            <person name="Nordberg H.P."/>
            <person name="Cantor M.N."/>
            <person name="Hua S.X."/>
        </authorList>
    </citation>
    <scope>NUCLEOTIDE SEQUENCE [LARGE SCALE GENOMIC DNA]</scope>
    <source>
        <strain evidence="3 4">MUT 4182</strain>
    </source>
</reference>
<dbReference type="Proteomes" id="UP000054248">
    <property type="component" value="Unassembled WGS sequence"/>
</dbReference>
<organism evidence="3 4">
    <name type="scientific">Tulasnella calospora MUT 4182</name>
    <dbReference type="NCBI Taxonomy" id="1051891"/>
    <lineage>
        <taxon>Eukaryota</taxon>
        <taxon>Fungi</taxon>
        <taxon>Dikarya</taxon>
        <taxon>Basidiomycota</taxon>
        <taxon>Agaricomycotina</taxon>
        <taxon>Agaricomycetes</taxon>
        <taxon>Cantharellales</taxon>
        <taxon>Tulasnellaceae</taxon>
        <taxon>Tulasnella</taxon>
    </lineage>
</organism>
<dbReference type="OrthoDB" id="429950at2759"/>